<evidence type="ECO:0000313" key="5">
    <source>
        <dbReference type="EMBL" id="AKV00236.1"/>
    </source>
</evidence>
<dbReference type="CDD" id="cd01166">
    <property type="entry name" value="KdgK"/>
    <property type="match status" value="1"/>
</dbReference>
<protein>
    <submittedName>
        <fullName evidence="5">2-dehydro-3-deoxygluconate kinase</fullName>
    </submittedName>
</protein>
<dbReference type="KEGG" id="llu:AKJ09_06899"/>
<keyword evidence="6" id="KW-1185">Reference proteome</keyword>
<dbReference type="Pfam" id="PF00294">
    <property type="entry name" value="PfkB"/>
    <property type="match status" value="1"/>
</dbReference>
<name>A0A0K1Q342_9BACT</name>
<evidence type="ECO:0000256" key="2">
    <source>
        <dbReference type="ARBA" id="ARBA00022679"/>
    </source>
</evidence>
<dbReference type="AlphaFoldDB" id="A0A0K1Q342"/>
<dbReference type="PANTHER" id="PTHR43320:SF2">
    <property type="entry name" value="2-DEHYDRO-3-DEOXYGLUCONOKINASE_2-DEHYDRO-3-DEOXYGALACTONOKINASE"/>
    <property type="match status" value="1"/>
</dbReference>
<keyword evidence="3 5" id="KW-0418">Kinase</keyword>
<dbReference type="Gene3D" id="3.40.1190.20">
    <property type="match status" value="1"/>
</dbReference>
<dbReference type="PATRIC" id="fig|1391654.3.peg.7007"/>
<dbReference type="EMBL" id="CP012333">
    <property type="protein sequence ID" value="AKV00236.1"/>
    <property type="molecule type" value="Genomic_DNA"/>
</dbReference>
<comment type="similarity">
    <text evidence="1">Belongs to the carbohydrate kinase PfkB family.</text>
</comment>
<proteinExistence type="inferred from homology"/>
<dbReference type="PANTHER" id="PTHR43320">
    <property type="entry name" value="SUGAR KINASE"/>
    <property type="match status" value="1"/>
</dbReference>
<evidence type="ECO:0000256" key="1">
    <source>
        <dbReference type="ARBA" id="ARBA00010688"/>
    </source>
</evidence>
<gene>
    <name evidence="5" type="ORF">AKJ09_06899</name>
</gene>
<feature type="domain" description="Carbohydrate kinase PfkB" evidence="4">
    <location>
        <begin position="1"/>
        <end position="275"/>
    </location>
</feature>
<dbReference type="InterPro" id="IPR029056">
    <property type="entry name" value="Ribokinase-like"/>
</dbReference>
<keyword evidence="2" id="KW-0808">Transferase</keyword>
<sequence length="304" mass="32803">MAISLAHFGVDSHFVTRLPPNPVGDAALRVLRAEGVGIDAVQRGGERMGIYFVEAGASQRPWSIAYDRAHSAISELDPSSLDWPKLLRDVAWFHTSGITPALGPGPAESTRRAVQAARELGVTVSLDFNYRRMLWSASSAKEVLPSLVRYVDVLFAGEDDLRTFLGIPIPHGALDPASLDLRACETAAARVVSEYGVRQLAITLRENLSASHNGWSALLYDGPSKTLHRGPRHVVHLVDRIGAGDSFVAGLVFAQLDGKPLDQALRFAVAASALKQTIPGDFNRVSVAEVERLGDAEDGGRVRR</sequence>
<evidence type="ECO:0000256" key="3">
    <source>
        <dbReference type="ARBA" id="ARBA00022777"/>
    </source>
</evidence>
<dbReference type="STRING" id="1391654.AKJ09_06899"/>
<accession>A0A0K1Q342</accession>
<dbReference type="SUPFAM" id="SSF53613">
    <property type="entry name" value="Ribokinase-like"/>
    <property type="match status" value="1"/>
</dbReference>
<reference evidence="5 6" key="1">
    <citation type="submission" date="2015-08" db="EMBL/GenBank/DDBJ databases">
        <authorList>
            <person name="Babu N.S."/>
            <person name="Beckwith C.J."/>
            <person name="Beseler K.G."/>
            <person name="Brison A."/>
            <person name="Carone J.V."/>
            <person name="Caskin T.P."/>
            <person name="Diamond M."/>
            <person name="Durham M.E."/>
            <person name="Foxe J.M."/>
            <person name="Go M."/>
            <person name="Henderson B.A."/>
            <person name="Jones I.B."/>
            <person name="McGettigan J.A."/>
            <person name="Micheletti S.J."/>
            <person name="Nasrallah M.E."/>
            <person name="Ortiz D."/>
            <person name="Piller C.R."/>
            <person name="Privatt S.R."/>
            <person name="Schneider S.L."/>
            <person name="Sharp S."/>
            <person name="Smith T.C."/>
            <person name="Stanton J.D."/>
            <person name="Ullery H.E."/>
            <person name="Wilson R.J."/>
            <person name="Serrano M.G."/>
            <person name="Buck G."/>
            <person name="Lee V."/>
            <person name="Wang Y."/>
            <person name="Carvalho R."/>
            <person name="Voegtly L."/>
            <person name="Shi R."/>
            <person name="Duckworth R."/>
            <person name="Johnson A."/>
            <person name="Loviza R."/>
            <person name="Walstead R."/>
            <person name="Shah Z."/>
            <person name="Kiflezghi M."/>
            <person name="Wade K."/>
            <person name="Ball S.L."/>
            <person name="Bradley K.W."/>
            <person name="Asai D.J."/>
            <person name="Bowman C.A."/>
            <person name="Russell D.A."/>
            <person name="Pope W.H."/>
            <person name="Jacobs-Sera D."/>
            <person name="Hendrix R.W."/>
            <person name="Hatfull G.F."/>
        </authorList>
    </citation>
    <scope>NUCLEOTIDE SEQUENCE [LARGE SCALE GENOMIC DNA]</scope>
    <source>
        <strain evidence="5 6">DSM 27648</strain>
    </source>
</reference>
<evidence type="ECO:0000313" key="6">
    <source>
        <dbReference type="Proteomes" id="UP000064967"/>
    </source>
</evidence>
<dbReference type="Proteomes" id="UP000064967">
    <property type="component" value="Chromosome"/>
</dbReference>
<dbReference type="InterPro" id="IPR011611">
    <property type="entry name" value="PfkB_dom"/>
</dbReference>
<dbReference type="InterPro" id="IPR052700">
    <property type="entry name" value="Carb_kinase_PfkB-like"/>
</dbReference>
<dbReference type="GO" id="GO:0016301">
    <property type="term" value="F:kinase activity"/>
    <property type="evidence" value="ECO:0007669"/>
    <property type="project" value="UniProtKB-KW"/>
</dbReference>
<organism evidence="5 6">
    <name type="scientific">Labilithrix luteola</name>
    <dbReference type="NCBI Taxonomy" id="1391654"/>
    <lineage>
        <taxon>Bacteria</taxon>
        <taxon>Pseudomonadati</taxon>
        <taxon>Myxococcota</taxon>
        <taxon>Polyangia</taxon>
        <taxon>Polyangiales</taxon>
        <taxon>Labilitrichaceae</taxon>
        <taxon>Labilithrix</taxon>
    </lineage>
</organism>
<evidence type="ECO:0000259" key="4">
    <source>
        <dbReference type="Pfam" id="PF00294"/>
    </source>
</evidence>